<dbReference type="Pfam" id="PF07920">
    <property type="entry name" value="DUF1684"/>
    <property type="match status" value="1"/>
</dbReference>
<dbReference type="PANTHER" id="PTHR41913:SF1">
    <property type="entry name" value="DUF1684 DOMAIN-CONTAINING PROTEIN"/>
    <property type="match status" value="1"/>
</dbReference>
<gene>
    <name evidence="1" type="ORF">METZ01_LOCUS296277</name>
</gene>
<organism evidence="1">
    <name type="scientific">marine metagenome</name>
    <dbReference type="NCBI Taxonomy" id="408172"/>
    <lineage>
        <taxon>unclassified sequences</taxon>
        <taxon>metagenomes</taxon>
        <taxon>ecological metagenomes</taxon>
    </lineage>
</organism>
<dbReference type="AlphaFoldDB" id="A0A382M3F7"/>
<reference evidence="1" key="1">
    <citation type="submission" date="2018-05" db="EMBL/GenBank/DDBJ databases">
        <authorList>
            <person name="Lanie J.A."/>
            <person name="Ng W.-L."/>
            <person name="Kazmierczak K.M."/>
            <person name="Andrzejewski T.M."/>
            <person name="Davidsen T.M."/>
            <person name="Wayne K.J."/>
            <person name="Tettelin H."/>
            <person name="Glass J.I."/>
            <person name="Rusch D."/>
            <person name="Podicherti R."/>
            <person name="Tsui H.-C.T."/>
            <person name="Winkler M.E."/>
        </authorList>
    </citation>
    <scope>NUCLEOTIDE SEQUENCE</scope>
</reference>
<name>A0A382M3F7_9ZZZZ</name>
<evidence type="ECO:0000313" key="1">
    <source>
        <dbReference type="EMBL" id="SVC43423.1"/>
    </source>
</evidence>
<protein>
    <recommendedName>
        <fullName evidence="2">DUF1684 domain-containing protein</fullName>
    </recommendedName>
</protein>
<dbReference type="InterPro" id="IPR012467">
    <property type="entry name" value="DUF1684"/>
</dbReference>
<evidence type="ECO:0008006" key="2">
    <source>
        <dbReference type="Google" id="ProtNLM"/>
    </source>
</evidence>
<dbReference type="EMBL" id="UINC01091002">
    <property type="protein sequence ID" value="SVC43423.1"/>
    <property type="molecule type" value="Genomic_DNA"/>
</dbReference>
<feature type="non-terminal residue" evidence="1">
    <location>
        <position position="282"/>
    </location>
</feature>
<sequence>MKLEILPSSVFRHILLLTLFLNTMECTGSASSDAEYQKEVMDFRQKRVKFLKSERGYLNLVGLFWLKEGLNSFGSDIKNDLQFPETFPMNFGYATKSGKTISFGYNEPVTLKNDQDVTSATVDADDRSQVFSLGSFSWFILESGGNYAIRMRDFENPVLDKPLDLKFYDVTESWRVTGRYTAYEELRNRTITNIRDIDYEQKTPGMITFRRYGKLFTFEPTLSGDGMSVIFMDKTTGKETFAGGRFLVLGKPDENGDITLDFNKALNFPCAYNAYTTCPIPP</sequence>
<dbReference type="PANTHER" id="PTHR41913">
    <property type="entry name" value="DUF1684 DOMAIN-CONTAINING PROTEIN"/>
    <property type="match status" value="1"/>
</dbReference>
<proteinExistence type="predicted"/>
<accession>A0A382M3F7</accession>